<dbReference type="Proteomes" id="UP001152300">
    <property type="component" value="Unassembled WGS sequence"/>
</dbReference>
<dbReference type="InterPro" id="IPR050416">
    <property type="entry name" value="FAD-linked_Oxidoreductase"/>
</dbReference>
<dbReference type="InterPro" id="IPR016166">
    <property type="entry name" value="FAD-bd_PCMH"/>
</dbReference>
<keyword evidence="3" id="KW-0274">FAD</keyword>
<dbReference type="InterPro" id="IPR036318">
    <property type="entry name" value="FAD-bd_PCMH-like_sf"/>
</dbReference>
<keyword evidence="8" id="KW-1185">Reference proteome</keyword>
<keyword evidence="2" id="KW-0285">Flavoprotein</keyword>
<comment type="caution">
    <text evidence="7">The sequence shown here is derived from an EMBL/GenBank/DDBJ whole genome shotgun (WGS) entry which is preliminary data.</text>
</comment>
<dbReference type="EMBL" id="JAPEIS010000015">
    <property type="protein sequence ID" value="KAJ8059272.1"/>
    <property type="molecule type" value="Genomic_DNA"/>
</dbReference>
<dbReference type="AlphaFoldDB" id="A0A9X0AAP4"/>
<dbReference type="Pfam" id="PF01565">
    <property type="entry name" value="FAD_binding_4"/>
    <property type="match status" value="1"/>
</dbReference>
<dbReference type="InterPro" id="IPR006094">
    <property type="entry name" value="Oxid_FAD_bind_N"/>
</dbReference>
<evidence type="ECO:0000259" key="6">
    <source>
        <dbReference type="PROSITE" id="PS51387"/>
    </source>
</evidence>
<keyword evidence="5" id="KW-0732">Signal</keyword>
<evidence type="ECO:0000256" key="2">
    <source>
        <dbReference type="ARBA" id="ARBA00022630"/>
    </source>
</evidence>
<keyword evidence="4" id="KW-0560">Oxidoreductase</keyword>
<dbReference type="GO" id="GO:0016491">
    <property type="term" value="F:oxidoreductase activity"/>
    <property type="evidence" value="ECO:0007669"/>
    <property type="project" value="UniProtKB-KW"/>
</dbReference>
<dbReference type="PROSITE" id="PS51387">
    <property type="entry name" value="FAD_PCMH"/>
    <property type="match status" value="1"/>
</dbReference>
<gene>
    <name evidence="7" type="ORF">OCU04_012237</name>
</gene>
<dbReference type="Gene3D" id="3.30.465.10">
    <property type="match status" value="1"/>
</dbReference>
<dbReference type="SUPFAM" id="SSF56176">
    <property type="entry name" value="FAD-binding/transporter-associated domain-like"/>
    <property type="match status" value="1"/>
</dbReference>
<evidence type="ECO:0000256" key="1">
    <source>
        <dbReference type="ARBA" id="ARBA00005466"/>
    </source>
</evidence>
<comment type="similarity">
    <text evidence="1">Belongs to the oxygen-dependent FAD-linked oxidoreductase family.</text>
</comment>
<feature type="chain" id="PRO_5040770493" description="FAD-binding PCMH-type domain-containing protein" evidence="5">
    <location>
        <begin position="40"/>
        <end position="537"/>
    </location>
</feature>
<accession>A0A9X0AAP4</accession>
<protein>
    <recommendedName>
        <fullName evidence="6">FAD-binding PCMH-type domain-containing protein</fullName>
    </recommendedName>
</protein>
<evidence type="ECO:0000313" key="8">
    <source>
        <dbReference type="Proteomes" id="UP001152300"/>
    </source>
</evidence>
<organism evidence="7 8">
    <name type="scientific">Sclerotinia nivalis</name>
    <dbReference type="NCBI Taxonomy" id="352851"/>
    <lineage>
        <taxon>Eukaryota</taxon>
        <taxon>Fungi</taxon>
        <taxon>Dikarya</taxon>
        <taxon>Ascomycota</taxon>
        <taxon>Pezizomycotina</taxon>
        <taxon>Leotiomycetes</taxon>
        <taxon>Helotiales</taxon>
        <taxon>Sclerotiniaceae</taxon>
        <taxon>Sclerotinia</taxon>
    </lineage>
</organism>
<evidence type="ECO:0000256" key="4">
    <source>
        <dbReference type="ARBA" id="ARBA00023002"/>
    </source>
</evidence>
<dbReference type="GO" id="GO:0071949">
    <property type="term" value="F:FAD binding"/>
    <property type="evidence" value="ECO:0007669"/>
    <property type="project" value="InterPro"/>
</dbReference>
<proteinExistence type="inferred from homology"/>
<sequence>METLDLPHSLGTTSSLLLRMLRKTLFLSLLCSFSTAANADALNATISSAIASVTNSTTTDVNICCKALQQALGSKVSYSNSSTYSAFLENFYSQQESDISPGCILSPTSTTDVSISVGILSVLGKSTNWNPSCQFAVKSGGHAPGAGDANINQGVSIDLSSINAISVNTNESVVSVGPAARWGEVYSRLDALQLTVPGGRVSTVGVGGLTLGGGISYFSPRKGFACDNVKNLEVVLANGRVVNANAKENSDLFLALKGGSNNLGVVTRIDFYAFQQGNIWGGNILYPLTTADQQINALADFSTNATYDENASLIMSFAFQLGLGAVVVNNVVYTEPVVNPPVYQPFTAIQPQFFDTMGIRNLSDVTSETLAILPRSRTLFKTTTFKANREMITTAFNAYNASLPSIQSLAGMTWALSLAPLPTNIPAKSAPLGGNVLGVTPDDGPLIVALLTATWTDIADDTLVTDTAQAIFDTIDSFATTEGYLNDWQYLNYAANSQDPIDGYGATNKAILQAASRKYDPAGVFQKGVPGGFKIFV</sequence>
<evidence type="ECO:0000256" key="3">
    <source>
        <dbReference type="ARBA" id="ARBA00022827"/>
    </source>
</evidence>
<reference evidence="7" key="1">
    <citation type="submission" date="2022-11" db="EMBL/GenBank/DDBJ databases">
        <title>Genome Resource of Sclerotinia nivalis Strain SnTB1, a Plant Pathogen Isolated from American Ginseng.</title>
        <authorList>
            <person name="Fan S."/>
        </authorList>
    </citation>
    <scope>NUCLEOTIDE SEQUENCE</scope>
    <source>
        <strain evidence="7">SnTB1</strain>
    </source>
</reference>
<dbReference type="OrthoDB" id="2151789at2759"/>
<feature type="signal peptide" evidence="5">
    <location>
        <begin position="1"/>
        <end position="39"/>
    </location>
</feature>
<dbReference type="PANTHER" id="PTHR42973">
    <property type="entry name" value="BINDING OXIDOREDUCTASE, PUTATIVE (AFU_ORTHOLOGUE AFUA_1G17690)-RELATED"/>
    <property type="match status" value="1"/>
</dbReference>
<feature type="domain" description="FAD-binding PCMH-type" evidence="6">
    <location>
        <begin position="97"/>
        <end position="276"/>
    </location>
</feature>
<name>A0A9X0AAP4_9HELO</name>
<evidence type="ECO:0000256" key="5">
    <source>
        <dbReference type="SAM" id="SignalP"/>
    </source>
</evidence>
<dbReference type="PANTHER" id="PTHR42973:SF22">
    <property type="entry name" value="FAD-BINDING PCMH-TYPE DOMAIN-CONTAINING PROTEIN-RELATED"/>
    <property type="match status" value="1"/>
</dbReference>
<evidence type="ECO:0000313" key="7">
    <source>
        <dbReference type="EMBL" id="KAJ8059272.1"/>
    </source>
</evidence>
<dbReference type="InterPro" id="IPR016169">
    <property type="entry name" value="FAD-bd_PCMH_sub2"/>
</dbReference>